<dbReference type="Gene3D" id="1.10.10.2840">
    <property type="entry name" value="PucR C-terminal helix-turn-helix domain"/>
    <property type="match status" value="1"/>
</dbReference>
<organism evidence="2 3">
    <name type="scientific">Streptomyces zinciresistens K42</name>
    <dbReference type="NCBI Taxonomy" id="700597"/>
    <lineage>
        <taxon>Bacteria</taxon>
        <taxon>Bacillati</taxon>
        <taxon>Actinomycetota</taxon>
        <taxon>Actinomycetes</taxon>
        <taxon>Kitasatosporales</taxon>
        <taxon>Streptomycetaceae</taxon>
        <taxon>Streptomyces</taxon>
    </lineage>
</organism>
<dbReference type="InterPro" id="IPR051448">
    <property type="entry name" value="CdaR-like_regulators"/>
</dbReference>
<dbReference type="OrthoDB" id="4534407at2"/>
<dbReference type="PANTHER" id="PTHR33744">
    <property type="entry name" value="CARBOHYDRATE DIACID REGULATOR"/>
    <property type="match status" value="1"/>
</dbReference>
<feature type="domain" description="PucR C-terminal helix-turn-helix" evidence="1">
    <location>
        <begin position="342"/>
        <end position="399"/>
    </location>
</feature>
<protein>
    <submittedName>
        <fullName evidence="2">Transcriptional regulator</fullName>
    </submittedName>
</protein>
<accession>G2GCN1</accession>
<evidence type="ECO:0000313" key="3">
    <source>
        <dbReference type="Proteomes" id="UP000004217"/>
    </source>
</evidence>
<dbReference type="PANTHER" id="PTHR33744:SF17">
    <property type="entry name" value="CONSERVED PROTEIN"/>
    <property type="match status" value="1"/>
</dbReference>
<comment type="caution">
    <text evidence="2">The sequence shown here is derived from an EMBL/GenBank/DDBJ whole genome shotgun (WGS) entry which is preliminary data.</text>
</comment>
<dbReference type="InterPro" id="IPR042070">
    <property type="entry name" value="PucR_C-HTH_sf"/>
</dbReference>
<keyword evidence="3" id="KW-1185">Reference proteome</keyword>
<name>G2GCN1_9ACTN</name>
<dbReference type="Proteomes" id="UP000004217">
    <property type="component" value="Unassembled WGS sequence"/>
</dbReference>
<dbReference type="InterPro" id="IPR025736">
    <property type="entry name" value="PucR_C-HTH_dom"/>
</dbReference>
<dbReference type="EMBL" id="AGBF01000046">
    <property type="protein sequence ID" value="EGX58744.1"/>
    <property type="molecule type" value="Genomic_DNA"/>
</dbReference>
<proteinExistence type="predicted"/>
<evidence type="ECO:0000259" key="1">
    <source>
        <dbReference type="Pfam" id="PF13556"/>
    </source>
</evidence>
<sequence>MTSAHKGDYQELVDEISELLDAPATLENRDFELIAFGAYDSEGELDASALDPVRTRSILTRRSTAAVRTWFEGFGITRATGPVRIPRTPEAGVHRGRICLPVRHRGVVLGYVWLLDDDPGPTDRQLADAMAVTSRIGALLADEAQHGADLSRELRAALLAEPGWPGDMAVAELRTALGPRADGVHTVVCVAPWPSSGPDDAPSVRTVPHATALCSVPWGAAGRGLAVLVRLRSPEVRTAAVAAASRLLKDAPDERAPRARPGVRGVARTVAGVGEPRSGLAELATVWREASAAARAALAEPRLGPVAEWSGIGPYRLLASLPAGPVHDPAVAPLLSPAQRALARTAEVYLDCAGQAGRTAGELGIHRQTLYYRLSRVEQLTGLDLDDGEDRLLLHMALKSARLRPPE</sequence>
<dbReference type="PATRIC" id="fig|700597.3.peg.3172"/>
<evidence type="ECO:0000313" key="2">
    <source>
        <dbReference type="EMBL" id="EGX58744.1"/>
    </source>
</evidence>
<reference evidence="2 3" key="1">
    <citation type="submission" date="2011-08" db="EMBL/GenBank/DDBJ databases">
        <authorList>
            <person name="Lin Y."/>
            <person name="Hao X."/>
            <person name="Johnstone L."/>
            <person name="Miller S.J."/>
            <person name="Wei G."/>
            <person name="Rensing C."/>
        </authorList>
    </citation>
    <scope>NUCLEOTIDE SEQUENCE [LARGE SCALE GENOMIC DNA]</scope>
    <source>
        <strain evidence="2 3">K42</strain>
    </source>
</reference>
<dbReference type="AlphaFoldDB" id="G2GCN1"/>
<gene>
    <name evidence="2" type="ORF">SZN_16180</name>
</gene>
<dbReference type="RefSeq" id="WP_007496179.1">
    <property type="nucleotide sequence ID" value="NZ_AGBF01000046.1"/>
</dbReference>
<dbReference type="Pfam" id="PF13556">
    <property type="entry name" value="HTH_30"/>
    <property type="match status" value="1"/>
</dbReference>